<dbReference type="GO" id="GO:0005829">
    <property type="term" value="C:cytosol"/>
    <property type="evidence" value="ECO:0007669"/>
    <property type="project" value="TreeGrafter"/>
</dbReference>
<dbReference type="InterPro" id="IPR011251">
    <property type="entry name" value="Luciferase-like_dom"/>
</dbReference>
<dbReference type="CDD" id="cd00347">
    <property type="entry name" value="Flavin_utilizing_monoxygenases"/>
    <property type="match status" value="1"/>
</dbReference>
<dbReference type="Proteomes" id="UP000785783">
    <property type="component" value="Unassembled WGS sequence"/>
</dbReference>
<evidence type="ECO:0000313" key="4">
    <source>
        <dbReference type="Proteomes" id="UP000785783"/>
    </source>
</evidence>
<name>A0A937HKU6_9PROT</name>
<gene>
    <name evidence="3" type="ORF">ISQ19_05070</name>
</gene>
<organism evidence="3 4">
    <name type="scientific">PS1 clade bacterium</name>
    <dbReference type="NCBI Taxonomy" id="2175152"/>
    <lineage>
        <taxon>Bacteria</taxon>
        <taxon>Pseudomonadati</taxon>
        <taxon>Pseudomonadota</taxon>
        <taxon>Alphaproteobacteria</taxon>
        <taxon>PS1 clade</taxon>
    </lineage>
</organism>
<sequence>MIDFALNALDQSAIVTDTDAAQAVRETVALASYLDTLGYKRFWLAEHHNTSAFAGAAPEILIGHIASRTKNISVGSGGVMLPHYAPLKVAEQFRMLASLSGGRIDLGLGRAPGGDPKTAAALQPGPKAWPPEVFPQQVEMLIQFLEDANGLKGDSGGFPEEHPYQGIHAQPMGAEPVPLYILGSGGDGAYHAAQFGLPYVYAHFINPDNLTDALKAYRAHFKPSRQCTAPKVMLATSVLAAETAEEAAYLARPRNIWTTQFLQNKGGRFPTMQEAQDWQLTPQDEAILPQIEGRGFTGATDDVLSRLSDVVAEHQIDEVFALTLIPDIEARKRSYRLLAEAAGLSAEGLAAAQ</sequence>
<reference evidence="3" key="1">
    <citation type="submission" date="2020-10" db="EMBL/GenBank/DDBJ databases">
        <title>Microbiome of the Black Sea water column analyzed by genome centric metagenomics.</title>
        <authorList>
            <person name="Cabello-Yeves P.J."/>
            <person name="Callieri C."/>
            <person name="Picazo A."/>
            <person name="Mehrshad M."/>
            <person name="Haro-Moreno J.M."/>
            <person name="Roda-Garcia J."/>
            <person name="Dzembekova N."/>
            <person name="Slabakova V."/>
            <person name="Slabakova N."/>
            <person name="Moncheva S."/>
            <person name="Rodriguez-Valera F."/>
        </authorList>
    </citation>
    <scope>NUCLEOTIDE SEQUENCE</scope>
    <source>
        <strain evidence="3">BS307-5m-G5</strain>
    </source>
</reference>
<evidence type="ECO:0000313" key="3">
    <source>
        <dbReference type="EMBL" id="MBL6762053.1"/>
    </source>
</evidence>
<dbReference type="InterPro" id="IPR036661">
    <property type="entry name" value="Luciferase-like_sf"/>
</dbReference>
<evidence type="ECO:0000256" key="1">
    <source>
        <dbReference type="ARBA" id="ARBA00007789"/>
    </source>
</evidence>
<dbReference type="Gene3D" id="3.20.20.30">
    <property type="entry name" value="Luciferase-like domain"/>
    <property type="match status" value="1"/>
</dbReference>
<dbReference type="SUPFAM" id="SSF51679">
    <property type="entry name" value="Bacterial luciferase-like"/>
    <property type="match status" value="1"/>
</dbReference>
<dbReference type="NCBIfam" id="TIGR03558">
    <property type="entry name" value="oxido_grp_1"/>
    <property type="match status" value="1"/>
</dbReference>
<proteinExistence type="predicted"/>
<comment type="similarity">
    <text evidence="1">To bacterial alkanal monooxygenase alpha and beta chains.</text>
</comment>
<dbReference type="Pfam" id="PF00296">
    <property type="entry name" value="Bac_luciferase"/>
    <property type="match status" value="1"/>
</dbReference>
<dbReference type="GO" id="GO:0016705">
    <property type="term" value="F:oxidoreductase activity, acting on paired donors, with incorporation or reduction of molecular oxygen"/>
    <property type="evidence" value="ECO:0007669"/>
    <property type="project" value="InterPro"/>
</dbReference>
<dbReference type="InterPro" id="IPR050766">
    <property type="entry name" value="Bact_Lucif_Oxidored"/>
</dbReference>
<evidence type="ECO:0000259" key="2">
    <source>
        <dbReference type="Pfam" id="PF00296"/>
    </source>
</evidence>
<dbReference type="PANTHER" id="PTHR30137">
    <property type="entry name" value="LUCIFERASE-LIKE MONOOXYGENASE"/>
    <property type="match status" value="1"/>
</dbReference>
<dbReference type="PANTHER" id="PTHR30137:SF20">
    <property type="entry name" value="N-ACETYL-S-ALKYLCYSTEINE MONOOXYGENASE"/>
    <property type="match status" value="1"/>
</dbReference>
<dbReference type="EMBL" id="JADHOK010000064">
    <property type="protein sequence ID" value="MBL6762053.1"/>
    <property type="molecule type" value="Genomic_DNA"/>
</dbReference>
<comment type="caution">
    <text evidence="3">The sequence shown here is derived from an EMBL/GenBank/DDBJ whole genome shotgun (WGS) entry which is preliminary data.</text>
</comment>
<accession>A0A937HKU6</accession>
<protein>
    <submittedName>
        <fullName evidence="3">LLM class flavin-dependent oxidoreductase</fullName>
    </submittedName>
</protein>
<dbReference type="InterPro" id="IPR019949">
    <property type="entry name" value="CmoO-like"/>
</dbReference>
<feature type="domain" description="Luciferase-like" evidence="2">
    <location>
        <begin position="17"/>
        <end position="271"/>
    </location>
</feature>
<dbReference type="AlphaFoldDB" id="A0A937HKU6"/>